<dbReference type="EMBL" id="CP003360">
    <property type="protein sequence ID" value="AFM23916.1"/>
    <property type="molecule type" value="Genomic_DNA"/>
</dbReference>
<evidence type="ECO:0000313" key="3">
    <source>
        <dbReference type="EMBL" id="AFM23916.1"/>
    </source>
</evidence>
<protein>
    <submittedName>
        <fullName evidence="3">ADP-heptose:LPS heptosyltransferase</fullName>
    </submittedName>
</protein>
<dbReference type="HOGENOM" id="CLU_038371_4_1_7"/>
<dbReference type="InterPro" id="IPR051199">
    <property type="entry name" value="LPS_LOS_Heptosyltrfase"/>
</dbReference>
<sequence>MTQSSLFPGNSVHGEILVIRSGALGDTILTLPLLFSIEKAHPGSQVLFLGNRSYKDLIPQRIRFGAIDGREWEWLFSPEPKVSAQSRGFEKAYVILNRPEDVVRNLKIAGTDAIAHTGSHPPPGRHIVVHLHESLGFEIPAKQPLFQHSGKSDRPFIWIHPGSGGPRKCVPLAAVVDLVQRLKSATGLDVVVTSSEDDAFLKESADWHTLVSLPGVTLVEGRGLSELMTSLGGALLFMGNDSGISHFAANLGIRSVVFFVASDPNQWAPWVPSSMLNIINLRNQQVDKISWRERATKTACALLLDRVFLPSHE</sequence>
<evidence type="ECO:0000313" key="4">
    <source>
        <dbReference type="Proteomes" id="UP000006055"/>
    </source>
</evidence>
<dbReference type="OrthoDB" id="9760688at2"/>
<keyword evidence="2 3" id="KW-0808">Transferase</keyword>
<gene>
    <name evidence="3" type="ordered locus">Desti_1203</name>
</gene>
<dbReference type="STRING" id="706587.Desti_1203"/>
<dbReference type="RefSeq" id="WP_014809068.1">
    <property type="nucleotide sequence ID" value="NC_018025.1"/>
</dbReference>
<dbReference type="eggNOG" id="COG0859">
    <property type="taxonomic scope" value="Bacteria"/>
</dbReference>
<dbReference type="GO" id="GO:0009244">
    <property type="term" value="P:lipopolysaccharide core region biosynthetic process"/>
    <property type="evidence" value="ECO:0007669"/>
    <property type="project" value="TreeGrafter"/>
</dbReference>
<dbReference type="SUPFAM" id="SSF53756">
    <property type="entry name" value="UDP-Glycosyltransferase/glycogen phosphorylase"/>
    <property type="match status" value="1"/>
</dbReference>
<keyword evidence="4" id="KW-1185">Reference proteome</keyword>
<keyword evidence="1" id="KW-0328">Glycosyltransferase</keyword>
<organism evidence="3 4">
    <name type="scientific">Desulfomonile tiedjei (strain ATCC 49306 / DSM 6799 / DCB-1)</name>
    <dbReference type="NCBI Taxonomy" id="706587"/>
    <lineage>
        <taxon>Bacteria</taxon>
        <taxon>Pseudomonadati</taxon>
        <taxon>Thermodesulfobacteriota</taxon>
        <taxon>Desulfomonilia</taxon>
        <taxon>Desulfomonilales</taxon>
        <taxon>Desulfomonilaceae</taxon>
        <taxon>Desulfomonile</taxon>
    </lineage>
</organism>
<dbReference type="InterPro" id="IPR002201">
    <property type="entry name" value="Glyco_trans_9"/>
</dbReference>
<dbReference type="Proteomes" id="UP000006055">
    <property type="component" value="Chromosome"/>
</dbReference>
<evidence type="ECO:0000256" key="1">
    <source>
        <dbReference type="ARBA" id="ARBA00022676"/>
    </source>
</evidence>
<reference evidence="4" key="1">
    <citation type="submission" date="2012-06" db="EMBL/GenBank/DDBJ databases">
        <title>Complete sequence of chromosome of Desulfomonile tiedjei DSM 6799.</title>
        <authorList>
            <person name="Lucas S."/>
            <person name="Copeland A."/>
            <person name="Lapidus A."/>
            <person name="Glavina del Rio T."/>
            <person name="Dalin E."/>
            <person name="Tice H."/>
            <person name="Bruce D."/>
            <person name="Goodwin L."/>
            <person name="Pitluck S."/>
            <person name="Peters L."/>
            <person name="Ovchinnikova G."/>
            <person name="Zeytun A."/>
            <person name="Lu M."/>
            <person name="Kyrpides N."/>
            <person name="Mavromatis K."/>
            <person name="Ivanova N."/>
            <person name="Brettin T."/>
            <person name="Detter J.C."/>
            <person name="Han C."/>
            <person name="Larimer F."/>
            <person name="Land M."/>
            <person name="Hauser L."/>
            <person name="Markowitz V."/>
            <person name="Cheng J.-F."/>
            <person name="Hugenholtz P."/>
            <person name="Woyke T."/>
            <person name="Wu D."/>
            <person name="Spring S."/>
            <person name="Schroeder M."/>
            <person name="Brambilla E."/>
            <person name="Klenk H.-P."/>
            <person name="Eisen J.A."/>
        </authorList>
    </citation>
    <scope>NUCLEOTIDE SEQUENCE [LARGE SCALE GENOMIC DNA]</scope>
    <source>
        <strain evidence="4">ATCC 49306 / DSM 6799 / DCB-1</strain>
    </source>
</reference>
<dbReference type="KEGG" id="dti:Desti_1203"/>
<evidence type="ECO:0000256" key="2">
    <source>
        <dbReference type="ARBA" id="ARBA00022679"/>
    </source>
</evidence>
<name>I4C2X5_DESTA</name>
<dbReference type="CDD" id="cd03789">
    <property type="entry name" value="GT9_LPS_heptosyltransferase"/>
    <property type="match status" value="1"/>
</dbReference>
<accession>I4C2X5</accession>
<dbReference type="GO" id="GO:0008713">
    <property type="term" value="F:ADP-heptose-lipopolysaccharide heptosyltransferase activity"/>
    <property type="evidence" value="ECO:0007669"/>
    <property type="project" value="TreeGrafter"/>
</dbReference>
<dbReference type="PANTHER" id="PTHR30160">
    <property type="entry name" value="TETRAACYLDISACCHARIDE 4'-KINASE-RELATED"/>
    <property type="match status" value="1"/>
</dbReference>
<proteinExistence type="predicted"/>
<dbReference type="AlphaFoldDB" id="I4C2X5"/>
<dbReference type="Gene3D" id="3.40.50.2000">
    <property type="entry name" value="Glycogen Phosphorylase B"/>
    <property type="match status" value="2"/>
</dbReference>
<dbReference type="Pfam" id="PF01075">
    <property type="entry name" value="Glyco_transf_9"/>
    <property type="match status" value="1"/>
</dbReference>
<dbReference type="GO" id="GO:0005829">
    <property type="term" value="C:cytosol"/>
    <property type="evidence" value="ECO:0007669"/>
    <property type="project" value="TreeGrafter"/>
</dbReference>